<gene>
    <name evidence="12" type="ORF">ENU66_07265</name>
</gene>
<dbReference type="GO" id="GO:0015421">
    <property type="term" value="F:ABC-type oligopeptide transporter activity"/>
    <property type="evidence" value="ECO:0007669"/>
    <property type="project" value="TreeGrafter"/>
</dbReference>
<dbReference type="GO" id="GO:0016887">
    <property type="term" value="F:ATP hydrolysis activity"/>
    <property type="evidence" value="ECO:0007669"/>
    <property type="project" value="InterPro"/>
</dbReference>
<dbReference type="InterPro" id="IPR039421">
    <property type="entry name" value="Type_1_exporter"/>
</dbReference>
<keyword evidence="8 9" id="KW-0472">Membrane</keyword>
<dbReference type="Pfam" id="PF00664">
    <property type="entry name" value="ABC_membrane"/>
    <property type="match status" value="1"/>
</dbReference>
<feature type="transmembrane region" description="Helical" evidence="9">
    <location>
        <begin position="70"/>
        <end position="95"/>
    </location>
</feature>
<dbReference type="InterPro" id="IPR017871">
    <property type="entry name" value="ABC_transporter-like_CS"/>
</dbReference>
<dbReference type="PROSITE" id="PS50893">
    <property type="entry name" value="ABC_TRANSPORTER_2"/>
    <property type="match status" value="1"/>
</dbReference>
<keyword evidence="5" id="KW-0547">Nucleotide-binding</keyword>
<evidence type="ECO:0000256" key="4">
    <source>
        <dbReference type="ARBA" id="ARBA00022692"/>
    </source>
</evidence>
<dbReference type="Gene3D" id="1.20.1560.10">
    <property type="entry name" value="ABC transporter type 1, transmembrane domain"/>
    <property type="match status" value="1"/>
</dbReference>
<dbReference type="SUPFAM" id="SSF52540">
    <property type="entry name" value="P-loop containing nucleoside triphosphate hydrolases"/>
    <property type="match status" value="1"/>
</dbReference>
<dbReference type="Gene3D" id="3.40.50.300">
    <property type="entry name" value="P-loop containing nucleotide triphosphate hydrolases"/>
    <property type="match status" value="1"/>
</dbReference>
<dbReference type="GO" id="GO:0005886">
    <property type="term" value="C:plasma membrane"/>
    <property type="evidence" value="ECO:0007669"/>
    <property type="project" value="UniProtKB-SubCell"/>
</dbReference>
<evidence type="ECO:0000256" key="1">
    <source>
        <dbReference type="ARBA" id="ARBA00004651"/>
    </source>
</evidence>
<evidence type="ECO:0000256" key="8">
    <source>
        <dbReference type="ARBA" id="ARBA00023136"/>
    </source>
</evidence>
<comment type="caution">
    <text evidence="12">The sequence shown here is derived from an EMBL/GenBank/DDBJ whole genome shotgun (WGS) entry which is preliminary data.</text>
</comment>
<organism evidence="12">
    <name type="scientific">candidate division WOR-3 bacterium</name>
    <dbReference type="NCBI Taxonomy" id="2052148"/>
    <lineage>
        <taxon>Bacteria</taxon>
        <taxon>Bacteria division WOR-3</taxon>
    </lineage>
</organism>
<dbReference type="SUPFAM" id="SSF90123">
    <property type="entry name" value="ABC transporter transmembrane region"/>
    <property type="match status" value="1"/>
</dbReference>
<dbReference type="InterPro" id="IPR003439">
    <property type="entry name" value="ABC_transporter-like_ATP-bd"/>
</dbReference>
<feature type="domain" description="ABC transporter" evidence="10">
    <location>
        <begin position="348"/>
        <end position="582"/>
    </location>
</feature>
<evidence type="ECO:0000256" key="2">
    <source>
        <dbReference type="ARBA" id="ARBA00022448"/>
    </source>
</evidence>
<dbReference type="PROSITE" id="PS50929">
    <property type="entry name" value="ABC_TM1F"/>
    <property type="match status" value="1"/>
</dbReference>
<dbReference type="InterPro" id="IPR027417">
    <property type="entry name" value="P-loop_NTPase"/>
</dbReference>
<evidence type="ECO:0000256" key="6">
    <source>
        <dbReference type="ARBA" id="ARBA00022840"/>
    </source>
</evidence>
<feature type="domain" description="ABC transmembrane type-1" evidence="11">
    <location>
        <begin position="35"/>
        <end position="318"/>
    </location>
</feature>
<dbReference type="InterPro" id="IPR011527">
    <property type="entry name" value="ABC1_TM_dom"/>
</dbReference>
<keyword evidence="2" id="KW-0813">Transport</keyword>
<sequence>MLYRVRTSMNRIVSTPLNMFKFILVYSKKYIHIFVTAFVFSLISSGIYVYSSIIVKNAVEAITLNKDFKLFLTLITLFLLLNVLVRILSIISYYFTNFYRRNLVKDLQISLFQRVLNVNLVDFSQNRISDYVSRITYDVPSISAILPDGLLDILKQAAILAGCLYIIARFDAFSIFFVGIFVILIFGLSLLGSKKVERCNLELRKKLSHTMGALLEPLYNMPIVRAYNMQEKISGVLEKTLNATIKTQISMGLWGTGINNLNLIFSLLMTSSLLIRAGYLYFTARNFSIGMMFALLFLSSLINQSISSVMDGIVNLKAAVPSFNRIREILSIETENIHIGKKSSRYDITIESLSFGYSEDKKILKDITLEVAHGEKVGLVGKSGAGKSTLIKILLGFYRNYSGKVYIGDVELRDMQLKNLREVVTYIPQEDFIFPGTIKENLLVVKPDAKDKEIIEALEIAGLYEYITSLPNGINTEITQAKFLLSGGERQRISIARAFLKKGEIFIFDEALGQVDSITEQKIFEAVKDLAKNKTLIVIAHRISTVAKLDRIFVLDDGKIIAEGPHEFLTRNCDFYKDLCKLQLIS</sequence>
<evidence type="ECO:0000259" key="10">
    <source>
        <dbReference type="PROSITE" id="PS50893"/>
    </source>
</evidence>
<feature type="transmembrane region" description="Helical" evidence="9">
    <location>
        <begin position="173"/>
        <end position="191"/>
    </location>
</feature>
<dbReference type="PANTHER" id="PTHR43394:SF1">
    <property type="entry name" value="ATP-BINDING CASSETTE SUB-FAMILY B MEMBER 10, MITOCHONDRIAL"/>
    <property type="match status" value="1"/>
</dbReference>
<comment type="subcellular location">
    <subcellularLocation>
        <location evidence="1">Cell membrane</location>
        <topology evidence="1">Multi-pass membrane protein</topology>
    </subcellularLocation>
</comment>
<dbReference type="EMBL" id="DTDJ01000046">
    <property type="protein sequence ID" value="HGL18109.1"/>
    <property type="molecule type" value="Genomic_DNA"/>
</dbReference>
<protein>
    <submittedName>
        <fullName evidence="12">ABC transporter ATP-binding protein</fullName>
    </submittedName>
</protein>
<keyword evidence="4 9" id="KW-0812">Transmembrane</keyword>
<dbReference type="InterPro" id="IPR036640">
    <property type="entry name" value="ABC1_TM_sf"/>
</dbReference>
<keyword evidence="3" id="KW-1003">Cell membrane</keyword>
<accession>A0A7V3ZYT4</accession>
<proteinExistence type="predicted"/>
<feature type="transmembrane region" description="Helical" evidence="9">
    <location>
        <begin position="30"/>
        <end position="50"/>
    </location>
</feature>
<feature type="transmembrane region" description="Helical" evidence="9">
    <location>
        <begin position="287"/>
        <end position="306"/>
    </location>
</feature>
<dbReference type="PROSITE" id="PS00211">
    <property type="entry name" value="ABC_TRANSPORTER_1"/>
    <property type="match status" value="1"/>
</dbReference>
<dbReference type="GO" id="GO:0005524">
    <property type="term" value="F:ATP binding"/>
    <property type="evidence" value="ECO:0007669"/>
    <property type="project" value="UniProtKB-KW"/>
</dbReference>
<feature type="transmembrane region" description="Helical" evidence="9">
    <location>
        <begin position="261"/>
        <end position="281"/>
    </location>
</feature>
<keyword evidence="7 9" id="KW-1133">Transmembrane helix</keyword>
<evidence type="ECO:0000259" key="11">
    <source>
        <dbReference type="PROSITE" id="PS50929"/>
    </source>
</evidence>
<evidence type="ECO:0000313" key="12">
    <source>
        <dbReference type="EMBL" id="HGL18109.1"/>
    </source>
</evidence>
<dbReference type="AlphaFoldDB" id="A0A7V3ZYT4"/>
<dbReference type="PANTHER" id="PTHR43394">
    <property type="entry name" value="ATP-DEPENDENT PERMEASE MDL1, MITOCHONDRIAL"/>
    <property type="match status" value="1"/>
</dbReference>
<evidence type="ECO:0000256" key="5">
    <source>
        <dbReference type="ARBA" id="ARBA00022741"/>
    </source>
</evidence>
<evidence type="ECO:0000256" key="7">
    <source>
        <dbReference type="ARBA" id="ARBA00022989"/>
    </source>
</evidence>
<dbReference type="Pfam" id="PF00005">
    <property type="entry name" value="ABC_tran"/>
    <property type="match status" value="1"/>
</dbReference>
<evidence type="ECO:0000256" key="3">
    <source>
        <dbReference type="ARBA" id="ARBA00022475"/>
    </source>
</evidence>
<reference evidence="12" key="1">
    <citation type="journal article" date="2020" name="mSystems">
        <title>Genome- and Community-Level Interaction Insights into Carbon Utilization and Element Cycling Functions of Hydrothermarchaeota in Hydrothermal Sediment.</title>
        <authorList>
            <person name="Zhou Z."/>
            <person name="Liu Y."/>
            <person name="Xu W."/>
            <person name="Pan J."/>
            <person name="Luo Z.H."/>
            <person name="Li M."/>
        </authorList>
    </citation>
    <scope>NUCLEOTIDE SEQUENCE [LARGE SCALE GENOMIC DNA]</scope>
    <source>
        <strain evidence="12">SpSt-69</strain>
    </source>
</reference>
<dbReference type="InterPro" id="IPR003593">
    <property type="entry name" value="AAA+_ATPase"/>
</dbReference>
<name>A0A7V3ZYT4_UNCW3</name>
<evidence type="ECO:0000256" key="9">
    <source>
        <dbReference type="SAM" id="Phobius"/>
    </source>
</evidence>
<dbReference type="SMART" id="SM00382">
    <property type="entry name" value="AAA"/>
    <property type="match status" value="1"/>
</dbReference>
<keyword evidence="6 12" id="KW-0067">ATP-binding</keyword>
<dbReference type="FunFam" id="3.40.50.300:FF:000221">
    <property type="entry name" value="Multidrug ABC transporter ATP-binding protein"/>
    <property type="match status" value="1"/>
</dbReference>